<evidence type="ECO:0000313" key="2">
    <source>
        <dbReference type="EMBL" id="KAF4473368.1"/>
    </source>
</evidence>
<comment type="caution">
    <text evidence="2">The sequence shown here is derived from an EMBL/GenBank/DDBJ whole genome shotgun (WGS) entry which is preliminary data.</text>
</comment>
<sequence>MLIGIYRFILAQFASLISPIFALYRLLIPTQVEYGINSPSPTQDQHDKNANKSNDDGQQAAGLRVDDKAMRGFPPIEEQLEARIKEFIDSIDKDAVCRLASRHNSHKSCRVIGHDRGSFNVCFFVLFDTENVTWVVRIPLEPVVCDVWAKVQSEVATMRRIDMSSTTPRFGTGWFRDSGVSYVRLHFGPVAQSEDSCERNRGPTKTPLSRPYRYTTTTLQAGILRGRFTDAGPSRWAGACAANNREAWKSPPLKSNT</sequence>
<accession>A0A9P5B2C1</accession>
<proteinExistence type="predicted"/>
<protein>
    <submittedName>
        <fullName evidence="2">Phosphotransferase enzyme family</fullName>
    </submittedName>
</protein>
<name>A0A9P5B2C1_9HYPO</name>
<feature type="region of interest" description="Disordered" evidence="1">
    <location>
        <begin position="37"/>
        <end position="59"/>
    </location>
</feature>
<dbReference type="EMBL" id="LUFC02001679">
    <property type="protein sequence ID" value="KAF4473368.1"/>
    <property type="molecule type" value="Genomic_DNA"/>
</dbReference>
<dbReference type="Proteomes" id="UP000737391">
    <property type="component" value="Unassembled WGS sequence"/>
</dbReference>
<gene>
    <name evidence="2" type="ORF">FAGAP_13194</name>
</gene>
<reference evidence="2" key="1">
    <citation type="submission" date="2020-01" db="EMBL/GenBank/DDBJ databases">
        <title>Identification and distribution of gene clusters putatively required for synthesis of sphingolipid metabolism inhibitors in phylogenetically diverse species of the filamentous fungus Fusarium.</title>
        <authorList>
            <person name="Kim H.-S."/>
            <person name="Busman M."/>
            <person name="Brown D.W."/>
            <person name="Divon H."/>
            <person name="Uhlig S."/>
            <person name="Proctor R.H."/>
        </authorList>
    </citation>
    <scope>NUCLEOTIDE SEQUENCE</scope>
    <source>
        <strain evidence="2">NRRL 31653</strain>
    </source>
</reference>
<feature type="compositionally biased region" description="Basic and acidic residues" evidence="1">
    <location>
        <begin position="44"/>
        <end position="55"/>
    </location>
</feature>
<evidence type="ECO:0000256" key="1">
    <source>
        <dbReference type="SAM" id="MobiDB-lite"/>
    </source>
</evidence>
<dbReference type="AlphaFoldDB" id="A0A9P5B2C1"/>
<keyword evidence="3" id="KW-1185">Reference proteome</keyword>
<dbReference type="OrthoDB" id="10003767at2759"/>
<evidence type="ECO:0000313" key="3">
    <source>
        <dbReference type="Proteomes" id="UP000737391"/>
    </source>
</evidence>
<organism evidence="2 3">
    <name type="scientific">Fusarium agapanthi</name>
    <dbReference type="NCBI Taxonomy" id="1803897"/>
    <lineage>
        <taxon>Eukaryota</taxon>
        <taxon>Fungi</taxon>
        <taxon>Dikarya</taxon>
        <taxon>Ascomycota</taxon>
        <taxon>Pezizomycotina</taxon>
        <taxon>Sordariomycetes</taxon>
        <taxon>Hypocreomycetidae</taxon>
        <taxon>Hypocreales</taxon>
        <taxon>Nectriaceae</taxon>
        <taxon>Fusarium</taxon>
        <taxon>Fusarium fujikuroi species complex</taxon>
    </lineage>
</organism>